<dbReference type="AlphaFoldDB" id="A0A4P6FBD7"/>
<organism evidence="2 3">
    <name type="scientific">Xylanimonas protaetiae</name>
    <dbReference type="NCBI Taxonomy" id="2509457"/>
    <lineage>
        <taxon>Bacteria</taxon>
        <taxon>Bacillati</taxon>
        <taxon>Actinomycetota</taxon>
        <taxon>Actinomycetes</taxon>
        <taxon>Micrococcales</taxon>
        <taxon>Promicromonosporaceae</taxon>
        <taxon>Xylanimonas</taxon>
    </lineage>
</organism>
<dbReference type="RefSeq" id="WP_129188856.1">
    <property type="nucleotide sequence ID" value="NZ_CP035493.1"/>
</dbReference>
<evidence type="ECO:0000313" key="3">
    <source>
        <dbReference type="Proteomes" id="UP000292118"/>
    </source>
</evidence>
<evidence type="ECO:0000259" key="1">
    <source>
        <dbReference type="PROSITE" id="PS51186"/>
    </source>
</evidence>
<proteinExistence type="predicted"/>
<accession>A0A4P6FBD7</accession>
<gene>
    <name evidence="2" type="ORF">ET471_12725</name>
</gene>
<dbReference type="InterPro" id="IPR053144">
    <property type="entry name" value="Acetyltransferase_Butenolide"/>
</dbReference>
<dbReference type="CDD" id="cd04301">
    <property type="entry name" value="NAT_SF"/>
    <property type="match status" value="1"/>
</dbReference>
<reference evidence="2 3" key="1">
    <citation type="submission" date="2019-01" db="EMBL/GenBank/DDBJ databases">
        <title>Genome sequencing of strain FW10M-9.</title>
        <authorList>
            <person name="Heo J."/>
            <person name="Kim S.-J."/>
            <person name="Kim J.-S."/>
            <person name="Hong S.-B."/>
            <person name="Kwon S.-W."/>
        </authorList>
    </citation>
    <scope>NUCLEOTIDE SEQUENCE [LARGE SCALE GENOMIC DNA]</scope>
    <source>
        <strain evidence="2 3">FW10M-9</strain>
    </source>
</reference>
<keyword evidence="2" id="KW-0808">Transferase</keyword>
<dbReference type="SUPFAM" id="SSF55729">
    <property type="entry name" value="Acyl-CoA N-acyltransferases (Nat)"/>
    <property type="match status" value="1"/>
</dbReference>
<dbReference type="Gene3D" id="3.40.630.30">
    <property type="match status" value="1"/>
</dbReference>
<dbReference type="GO" id="GO:0016747">
    <property type="term" value="F:acyltransferase activity, transferring groups other than amino-acyl groups"/>
    <property type="evidence" value="ECO:0007669"/>
    <property type="project" value="InterPro"/>
</dbReference>
<dbReference type="EMBL" id="CP035493">
    <property type="protein sequence ID" value="QAY70777.1"/>
    <property type="molecule type" value="Genomic_DNA"/>
</dbReference>
<sequence length="93" mass="10100">MSPCRRSSGNQVAFARIVTDGVTFGWLADVVVDPAHRGRGIAHALVDAVLADLEPLGLRRILLKASDDAAGIYPQHGWARLEDPDAWMVRPGR</sequence>
<feature type="domain" description="N-acetyltransferase" evidence="1">
    <location>
        <begin position="1"/>
        <end position="93"/>
    </location>
</feature>
<keyword evidence="3" id="KW-1185">Reference proteome</keyword>
<evidence type="ECO:0000313" key="2">
    <source>
        <dbReference type="EMBL" id="QAY70777.1"/>
    </source>
</evidence>
<dbReference type="PROSITE" id="PS51186">
    <property type="entry name" value="GNAT"/>
    <property type="match status" value="1"/>
</dbReference>
<dbReference type="InterPro" id="IPR016181">
    <property type="entry name" value="Acyl_CoA_acyltransferase"/>
</dbReference>
<dbReference type="KEGG" id="xya:ET471_12725"/>
<dbReference type="Pfam" id="PF00583">
    <property type="entry name" value="Acetyltransf_1"/>
    <property type="match status" value="1"/>
</dbReference>
<dbReference type="OrthoDB" id="3216107at2"/>
<dbReference type="Proteomes" id="UP000292118">
    <property type="component" value="Chromosome"/>
</dbReference>
<name>A0A4P6FBD7_9MICO</name>
<protein>
    <submittedName>
        <fullName evidence="2">N-acetyltransferase</fullName>
    </submittedName>
</protein>
<dbReference type="PANTHER" id="PTHR43233">
    <property type="entry name" value="FAMILY N-ACETYLTRANSFERASE, PUTATIVE (AFU_ORTHOLOGUE AFUA_6G03350)-RELATED"/>
    <property type="match status" value="1"/>
</dbReference>
<dbReference type="InterPro" id="IPR000182">
    <property type="entry name" value="GNAT_dom"/>
</dbReference>
<dbReference type="PANTHER" id="PTHR43233:SF1">
    <property type="entry name" value="FAMILY N-ACETYLTRANSFERASE, PUTATIVE (AFU_ORTHOLOGUE AFUA_6G03350)-RELATED"/>
    <property type="match status" value="1"/>
</dbReference>